<evidence type="ECO:0000313" key="2">
    <source>
        <dbReference type="Proteomes" id="UP001580430"/>
    </source>
</evidence>
<accession>A0ABV5BV50</accession>
<dbReference type="Proteomes" id="UP001580430">
    <property type="component" value="Unassembled WGS sequence"/>
</dbReference>
<comment type="caution">
    <text evidence="1">The sequence shown here is derived from an EMBL/GenBank/DDBJ whole genome shotgun (WGS) entry which is preliminary data.</text>
</comment>
<gene>
    <name evidence="1" type="ORF">ACE5LO_01360</name>
</gene>
<evidence type="ECO:0000313" key="1">
    <source>
        <dbReference type="EMBL" id="MFB5759031.1"/>
    </source>
</evidence>
<dbReference type="RefSeq" id="WP_375518283.1">
    <property type="nucleotide sequence ID" value="NZ_JBHIRY010000001.1"/>
</dbReference>
<reference evidence="1 2" key="1">
    <citation type="submission" date="2024-09" db="EMBL/GenBank/DDBJ databases">
        <title>Paenibacillus zeirhizospherea sp. nov., isolated from surface of the maize (Zea mays) roots in a horticulture field, Hungary.</title>
        <authorList>
            <person name="Marton D."/>
            <person name="Farkas M."/>
            <person name="Bedics A."/>
            <person name="Toth E."/>
            <person name="Tancsics A."/>
            <person name="Boka K."/>
            <person name="Marati G."/>
            <person name="Kriszt B."/>
            <person name="Cserhati M."/>
        </authorList>
    </citation>
    <scope>NUCLEOTIDE SEQUENCE [LARGE SCALE GENOMIC DNA]</scope>
    <source>
        <strain evidence="1 2">JCM 18446</strain>
    </source>
</reference>
<protein>
    <submittedName>
        <fullName evidence="1">Uncharacterized protein</fullName>
    </submittedName>
</protein>
<organism evidence="1 2">
    <name type="scientific">Paenibacillus medicaginis</name>
    <dbReference type="NCBI Taxonomy" id="1470560"/>
    <lineage>
        <taxon>Bacteria</taxon>
        <taxon>Bacillati</taxon>
        <taxon>Bacillota</taxon>
        <taxon>Bacilli</taxon>
        <taxon>Bacillales</taxon>
        <taxon>Paenibacillaceae</taxon>
        <taxon>Paenibacillus</taxon>
    </lineage>
</organism>
<name>A0ABV5BV50_9BACL</name>
<proteinExistence type="predicted"/>
<keyword evidence="2" id="KW-1185">Reference proteome</keyword>
<sequence length="75" mass="8755">MSVKSELKKLLKQKSDIEVVEINDKEIVLHLPYETALVDISLEGDSDEERIELFKENLNSRLQNMIDHLEECKLD</sequence>
<dbReference type="EMBL" id="JBHIRY010000001">
    <property type="protein sequence ID" value="MFB5759031.1"/>
    <property type="molecule type" value="Genomic_DNA"/>
</dbReference>